<comment type="subcellular location">
    <subcellularLocation>
        <location evidence="1">Cytoplasmic vesicle membrane</location>
    </subcellularLocation>
    <subcellularLocation>
        <location evidence="2">Membrane</location>
        <topology evidence="2">Single-pass membrane protein</topology>
    </subcellularLocation>
</comment>
<feature type="domain" description="RRM" evidence="11">
    <location>
        <begin position="666"/>
        <end position="744"/>
    </location>
</feature>
<gene>
    <name evidence="12" type="primary">Cpeb4_0</name>
    <name evidence="12" type="ORF">GTO93_0012512</name>
</gene>
<dbReference type="InterPro" id="IPR034819">
    <property type="entry name" value="CPEB"/>
</dbReference>
<dbReference type="CDD" id="cd12724">
    <property type="entry name" value="RRM1_CPEB2_like"/>
    <property type="match status" value="1"/>
</dbReference>
<dbReference type="PANTHER" id="PTHR12566:SF2">
    <property type="entry name" value="CYTOPLASMIC POLYADENYLATION ELEMENT-BINDING PROTEIN 4"/>
    <property type="match status" value="1"/>
</dbReference>
<keyword evidence="13" id="KW-1185">Reference proteome</keyword>
<evidence type="ECO:0000259" key="11">
    <source>
        <dbReference type="PROSITE" id="PS50102"/>
    </source>
</evidence>
<keyword evidence="5 10" id="KW-1133">Transmembrane helix</keyword>
<evidence type="ECO:0000313" key="13">
    <source>
        <dbReference type="Proteomes" id="UP001166093"/>
    </source>
</evidence>
<dbReference type="PANTHER" id="PTHR12566">
    <property type="entry name" value="CYTOPLASMIC POLYADENYLATION ELEMENT BINDING PROTEIN CPEB"/>
    <property type="match status" value="1"/>
</dbReference>
<dbReference type="EMBL" id="JAAWVQ010034012">
    <property type="protein sequence ID" value="MBN3273742.1"/>
    <property type="molecule type" value="Genomic_DNA"/>
</dbReference>
<feature type="region of interest" description="Disordered" evidence="9">
    <location>
        <begin position="76"/>
        <end position="135"/>
    </location>
</feature>
<feature type="compositionally biased region" description="Basic and acidic residues" evidence="9">
    <location>
        <begin position="111"/>
        <end position="122"/>
    </location>
</feature>
<dbReference type="Pfam" id="PF06387">
    <property type="entry name" value="Calcyon"/>
    <property type="match status" value="1"/>
</dbReference>
<comment type="similarity">
    <text evidence="3">Belongs to the NSG family.</text>
</comment>
<reference evidence="12" key="1">
    <citation type="journal article" date="2021" name="Cell">
        <title>Tracing the genetic footprints of vertebrate landing in non-teleost ray-finned fishes.</title>
        <authorList>
            <person name="Bi X."/>
            <person name="Wang K."/>
            <person name="Yang L."/>
            <person name="Pan H."/>
            <person name="Jiang H."/>
            <person name="Wei Q."/>
            <person name="Fang M."/>
            <person name="Yu H."/>
            <person name="Zhu C."/>
            <person name="Cai Y."/>
            <person name="He Y."/>
            <person name="Gan X."/>
            <person name="Zeng H."/>
            <person name="Yu D."/>
            <person name="Zhu Y."/>
            <person name="Jiang H."/>
            <person name="Qiu Q."/>
            <person name="Yang H."/>
            <person name="Zhang Y.E."/>
            <person name="Wang W."/>
            <person name="Zhu M."/>
            <person name="He S."/>
            <person name="Zhang G."/>
        </authorList>
    </citation>
    <scope>NUCLEOTIDE SEQUENCE</scope>
    <source>
        <strain evidence="12">Pddl_001</strain>
    </source>
</reference>
<evidence type="ECO:0000256" key="4">
    <source>
        <dbReference type="ARBA" id="ARBA00022692"/>
    </source>
</evidence>
<feature type="non-terminal residue" evidence="12">
    <location>
        <position position="1"/>
    </location>
</feature>
<keyword evidence="8" id="KW-0694">RNA-binding</keyword>
<dbReference type="CDD" id="cd19757">
    <property type="entry name" value="Bbox1"/>
    <property type="match status" value="1"/>
</dbReference>
<dbReference type="CDD" id="cd12726">
    <property type="entry name" value="RRM2_CPEB2_like"/>
    <property type="match status" value="1"/>
</dbReference>
<feature type="domain" description="RRM" evidence="11">
    <location>
        <begin position="558"/>
        <end position="645"/>
    </location>
</feature>
<dbReference type="Gene3D" id="4.10.640.40">
    <property type="entry name" value="Cytoplasmic polyadenylation element-binding protein, ZZ domain"/>
    <property type="match status" value="1"/>
</dbReference>
<evidence type="ECO:0000313" key="12">
    <source>
        <dbReference type="EMBL" id="MBN3273742.1"/>
    </source>
</evidence>
<keyword evidence="4 10" id="KW-0812">Transmembrane</keyword>
<dbReference type="Proteomes" id="UP001166093">
    <property type="component" value="Unassembled WGS sequence"/>
</dbReference>
<dbReference type="InterPro" id="IPR009431">
    <property type="entry name" value="NSG"/>
</dbReference>
<feature type="compositionally biased region" description="Low complexity" evidence="9">
    <location>
        <begin position="285"/>
        <end position="300"/>
    </location>
</feature>
<evidence type="ECO:0000256" key="2">
    <source>
        <dbReference type="ARBA" id="ARBA00004167"/>
    </source>
</evidence>
<feature type="compositionally biased region" description="Gly residues" evidence="9">
    <location>
        <begin position="301"/>
        <end position="312"/>
    </location>
</feature>
<dbReference type="Pfam" id="PF16367">
    <property type="entry name" value="RRM_7"/>
    <property type="match status" value="1"/>
</dbReference>
<protein>
    <submittedName>
        <fullName evidence="12">CPEB4 protein</fullName>
    </submittedName>
</protein>
<dbReference type="InterPro" id="IPR035979">
    <property type="entry name" value="RBD_domain_sf"/>
</dbReference>
<dbReference type="Gene3D" id="3.30.70.330">
    <property type="match status" value="2"/>
</dbReference>
<feature type="compositionally biased region" description="Basic and acidic residues" evidence="9">
    <location>
        <begin position="927"/>
        <end position="939"/>
    </location>
</feature>
<feature type="non-terminal residue" evidence="12">
    <location>
        <position position="939"/>
    </location>
</feature>
<comment type="caution">
    <text evidence="12">The sequence shown here is derived from an EMBL/GenBank/DDBJ whole genome shotgun (WGS) entry which is preliminary data.</text>
</comment>
<feature type="region of interest" description="Disordered" evidence="9">
    <location>
        <begin position="916"/>
        <end position="939"/>
    </location>
</feature>
<dbReference type="InterPro" id="IPR038446">
    <property type="entry name" value="CEBP_ZZ_sf"/>
</dbReference>
<dbReference type="SMART" id="SM00360">
    <property type="entry name" value="RRM"/>
    <property type="match status" value="2"/>
</dbReference>
<evidence type="ECO:0000256" key="5">
    <source>
        <dbReference type="ARBA" id="ARBA00022989"/>
    </source>
</evidence>
<evidence type="ECO:0000256" key="6">
    <source>
        <dbReference type="ARBA" id="ARBA00023136"/>
    </source>
</evidence>
<dbReference type="SUPFAM" id="SSF54928">
    <property type="entry name" value="RNA-binding domain, RBD"/>
    <property type="match status" value="1"/>
</dbReference>
<evidence type="ECO:0000256" key="3">
    <source>
        <dbReference type="ARBA" id="ARBA00007767"/>
    </source>
</evidence>
<evidence type="ECO:0000256" key="8">
    <source>
        <dbReference type="PROSITE-ProRule" id="PRU00176"/>
    </source>
</evidence>
<feature type="compositionally biased region" description="Basic residues" evidence="9">
    <location>
        <begin position="232"/>
        <end position="251"/>
    </location>
</feature>
<keyword evidence="7" id="KW-0968">Cytoplasmic vesicle</keyword>
<sequence>MGDYGFGVLVQNNTGNKSAFPVRFHPHLQPPHHHHQNASASSTAFINNTAANGSNGGSAWLFPAATTHSNMQDEILGSEKSKAQQQQQEIQETPERQQLSPSHQETGIIADLEKARPEENKGENGSPENSNGKEKLRIESPILTGFDYQETSVLGTAAQSTTSSTSSLTGFNNWSAAIQPSPSAVINEDVSFFNPAASANNGPLLFQNFPHHVSPGFGGNFSQQIGPLSQHHPPHPHFQHPHNQHQQHRRSPASPHPPPFPHRNAAFNQLPHLGNNLSKPPSPWGSYQSPSPTPSSTSWSPGGGYGGWGGSQGRDYRRGLNGGMTPINSISPLKKTFPNSHMPSQKYSRTSPGFTPKSWMEESMSRSENVFPFQERTRSFDGFNMHSLENSLIDIMRAEQDSLKGFQLHIAIERETKKVKRRLCSAELSYSGSRGTMLKHMKINYPVHMMSASTAGAGSSTEDVGLGQNNASVLLVVLQIFTVNCVPPLGRLGFSHPGADSPLPINARTYGRRRGHSSLFPMEDGFPDDDRAEQGLTGLGSPHCFPHQNGERVERYSRKVFVGGLPPDIDEDEITASFRRFGHLFVDWPHKAESKSYFPPKGYAFLLFQDESSVQTLIDACIEEDGKLYLCVSSPTIKDKPVQIRPWNLNDSDFVMDGSQPLDPRKTIFVGGVPRPLRAVELAMIMDRLYGGVCYAGIDTDPELKYPKGAGRVAFSNQQSYIAAISARFVQLQHGEIDKRVEVKPYVLDDQLCDECQGTRCGGKFAPFFCANVTCLQYYCEYCWAAIHARAGREFHKPLVVVKTKTEYQSDQKNKGKLKVPKIEEFTISFNNGVSERLKVTILIFLALAFLACIVFLVVYKAFTYDHSCPDGFVYKHKHCIPASLEAYYSAQDSSSRSRFYTVISHYSMAKQSTSHSVSPWLPAGSVDHEGKAPNTEGH</sequence>
<name>A0ABS2XIC4_POLSP</name>
<evidence type="ECO:0000256" key="1">
    <source>
        <dbReference type="ARBA" id="ARBA00004156"/>
    </source>
</evidence>
<feature type="region of interest" description="Disordered" evidence="9">
    <location>
        <begin position="216"/>
        <end position="353"/>
    </location>
</feature>
<dbReference type="InterPro" id="IPR000504">
    <property type="entry name" value="RRM_dom"/>
</dbReference>
<evidence type="ECO:0000256" key="9">
    <source>
        <dbReference type="SAM" id="MobiDB-lite"/>
    </source>
</evidence>
<proteinExistence type="inferred from homology"/>
<dbReference type="PROSITE" id="PS50102">
    <property type="entry name" value="RRM"/>
    <property type="match status" value="2"/>
</dbReference>
<dbReference type="InterPro" id="IPR012677">
    <property type="entry name" value="Nucleotide-bd_a/b_plait_sf"/>
</dbReference>
<evidence type="ECO:0000256" key="10">
    <source>
        <dbReference type="SAM" id="Phobius"/>
    </source>
</evidence>
<organism evidence="12 13">
    <name type="scientific">Polyodon spathula</name>
    <name type="common">North American paddlefish</name>
    <name type="synonym">Squalus spathula</name>
    <dbReference type="NCBI Taxonomy" id="7913"/>
    <lineage>
        <taxon>Eukaryota</taxon>
        <taxon>Metazoa</taxon>
        <taxon>Chordata</taxon>
        <taxon>Craniata</taxon>
        <taxon>Vertebrata</taxon>
        <taxon>Euteleostomi</taxon>
        <taxon>Actinopterygii</taxon>
        <taxon>Chondrostei</taxon>
        <taxon>Acipenseriformes</taxon>
        <taxon>Polyodontidae</taxon>
        <taxon>Polyodon</taxon>
    </lineage>
</organism>
<feature type="transmembrane region" description="Helical" evidence="10">
    <location>
        <begin position="840"/>
        <end position="860"/>
    </location>
</feature>
<feature type="compositionally biased region" description="Polar residues" evidence="9">
    <location>
        <begin position="326"/>
        <end position="353"/>
    </location>
</feature>
<evidence type="ECO:0000256" key="7">
    <source>
        <dbReference type="ARBA" id="ARBA00023329"/>
    </source>
</evidence>
<accession>A0ABS2XIC4</accession>
<keyword evidence="6 10" id="KW-0472">Membrane</keyword>